<sequence length="171" mass="20551">MEIKGLTNSTKVTTKKPYQKKFREEIPKQLDINKVYNPKFDVIKLMHTRRELVPYKNPPRPPNSYFLMKNCYMLELREIGLRLTMPEICIQSKHLWSEAPKEVKDRYEEIQLKAQSIHNELYPSYKFRPRRRQTFKMHVFPHESDTTFSSTKTNYSPTESEISNQINFTIF</sequence>
<proteinExistence type="predicted"/>
<evidence type="ECO:0000313" key="1">
    <source>
        <dbReference type="EMBL" id="RHZ73258.1"/>
    </source>
</evidence>
<protein>
    <recommendedName>
        <fullName evidence="3">HMG box domain-containing protein</fullName>
    </recommendedName>
</protein>
<name>A0A397IG78_9GLOM</name>
<dbReference type="Gene3D" id="1.10.30.10">
    <property type="entry name" value="High mobility group box domain"/>
    <property type="match status" value="1"/>
</dbReference>
<dbReference type="STRING" id="1348612.A0A397IG78"/>
<comment type="caution">
    <text evidence="1">The sequence shown here is derived from an EMBL/GenBank/DDBJ whole genome shotgun (WGS) entry which is preliminary data.</text>
</comment>
<dbReference type="InterPro" id="IPR036910">
    <property type="entry name" value="HMG_box_dom_sf"/>
</dbReference>
<dbReference type="OrthoDB" id="6247875at2759"/>
<accession>A0A397IG78</accession>
<dbReference type="Proteomes" id="UP000266861">
    <property type="component" value="Unassembled WGS sequence"/>
</dbReference>
<evidence type="ECO:0000313" key="2">
    <source>
        <dbReference type="Proteomes" id="UP000266861"/>
    </source>
</evidence>
<dbReference type="SUPFAM" id="SSF47095">
    <property type="entry name" value="HMG-box"/>
    <property type="match status" value="1"/>
</dbReference>
<organism evidence="1 2">
    <name type="scientific">Diversispora epigaea</name>
    <dbReference type="NCBI Taxonomy" id="1348612"/>
    <lineage>
        <taxon>Eukaryota</taxon>
        <taxon>Fungi</taxon>
        <taxon>Fungi incertae sedis</taxon>
        <taxon>Mucoromycota</taxon>
        <taxon>Glomeromycotina</taxon>
        <taxon>Glomeromycetes</taxon>
        <taxon>Diversisporales</taxon>
        <taxon>Diversisporaceae</taxon>
        <taxon>Diversispora</taxon>
    </lineage>
</organism>
<reference evidence="1 2" key="1">
    <citation type="submission" date="2018-08" db="EMBL/GenBank/DDBJ databases">
        <title>Genome and evolution of the arbuscular mycorrhizal fungus Diversispora epigaea (formerly Glomus versiforme) and its bacterial endosymbionts.</title>
        <authorList>
            <person name="Sun X."/>
            <person name="Fei Z."/>
            <person name="Harrison M."/>
        </authorList>
    </citation>
    <scope>NUCLEOTIDE SEQUENCE [LARGE SCALE GENOMIC DNA]</scope>
    <source>
        <strain evidence="1 2">IT104</strain>
    </source>
</reference>
<dbReference type="AlphaFoldDB" id="A0A397IG78"/>
<evidence type="ECO:0008006" key="3">
    <source>
        <dbReference type="Google" id="ProtNLM"/>
    </source>
</evidence>
<dbReference type="EMBL" id="PQFF01000215">
    <property type="protein sequence ID" value="RHZ73258.1"/>
    <property type="molecule type" value="Genomic_DNA"/>
</dbReference>
<keyword evidence="2" id="KW-1185">Reference proteome</keyword>
<gene>
    <name evidence="1" type="ORF">Glove_232g189</name>
</gene>